<reference evidence="3" key="1">
    <citation type="submission" date="2021-04" db="EMBL/GenBank/DDBJ databases">
        <authorList>
            <consortium name="Molecular Ecology Group"/>
        </authorList>
    </citation>
    <scope>NUCLEOTIDE SEQUENCE</scope>
</reference>
<dbReference type="OrthoDB" id="5403181at2759"/>
<feature type="domain" description="START" evidence="2">
    <location>
        <begin position="1"/>
        <end position="157"/>
    </location>
</feature>
<dbReference type="GO" id="GO:0005737">
    <property type="term" value="C:cytoplasm"/>
    <property type="evidence" value="ECO:0007669"/>
    <property type="project" value="UniProtKB-ARBA"/>
</dbReference>
<feature type="compositionally biased region" description="Acidic residues" evidence="1">
    <location>
        <begin position="197"/>
        <end position="215"/>
    </location>
</feature>
<dbReference type="Gene3D" id="3.30.530.20">
    <property type="match status" value="1"/>
</dbReference>
<feature type="region of interest" description="Disordered" evidence="1">
    <location>
        <begin position="196"/>
        <end position="215"/>
    </location>
</feature>
<dbReference type="InterPro" id="IPR023393">
    <property type="entry name" value="START-like_dom_sf"/>
</dbReference>
<evidence type="ECO:0000259" key="2">
    <source>
        <dbReference type="PROSITE" id="PS50848"/>
    </source>
</evidence>
<evidence type="ECO:0000256" key="1">
    <source>
        <dbReference type="SAM" id="MobiDB-lite"/>
    </source>
</evidence>
<comment type="caution">
    <text evidence="3">The sequence shown here is derived from an EMBL/GenBank/DDBJ whole genome shotgun (WGS) entry which is preliminary data.</text>
</comment>
<dbReference type="InterPro" id="IPR002913">
    <property type="entry name" value="START_lipid-bd_dom"/>
</dbReference>
<dbReference type="AlphaFoldDB" id="A0A8S3ZZ98"/>
<keyword evidence="4" id="KW-1185">Reference proteome</keyword>
<proteinExistence type="predicted"/>
<evidence type="ECO:0000313" key="4">
    <source>
        <dbReference type="Proteomes" id="UP000678393"/>
    </source>
</evidence>
<dbReference type="InterPro" id="IPR051213">
    <property type="entry name" value="START_lipid_transfer"/>
</dbReference>
<dbReference type="PROSITE" id="PS50848">
    <property type="entry name" value="START"/>
    <property type="match status" value="1"/>
</dbReference>
<evidence type="ECO:0000313" key="3">
    <source>
        <dbReference type="EMBL" id="CAG5134819.1"/>
    </source>
</evidence>
<dbReference type="SUPFAM" id="SSF55961">
    <property type="entry name" value="Bet v1-like"/>
    <property type="match status" value="1"/>
</dbReference>
<sequence>MVKVRATFTDVDGATLYDVLHDPNYRKTWDQTMLEGAEICAINPNNDIGYYAIKCPPPLKNRDFVTQRSWLDCGCEKMIINHSVNHAARPLTKGMVRGISYLTGYHILQLDKKTQLTYVSQSDPKGKLPAWAINKLTRMFAPKVISRIYKAAKGYHSWKAKNRPEYKPWLNPEQMMATLPRFNPADICIETLRASEESLDEEESMNEADFQDEDC</sequence>
<protein>
    <recommendedName>
        <fullName evidence="2">START domain-containing protein</fullName>
    </recommendedName>
</protein>
<gene>
    <name evidence="3" type="ORF">CUNI_LOCUS20377</name>
</gene>
<dbReference type="EMBL" id="CAJHNH020007623">
    <property type="protein sequence ID" value="CAG5134819.1"/>
    <property type="molecule type" value="Genomic_DNA"/>
</dbReference>
<dbReference type="Pfam" id="PF01852">
    <property type="entry name" value="START"/>
    <property type="match status" value="1"/>
</dbReference>
<organism evidence="3 4">
    <name type="scientific">Candidula unifasciata</name>
    <dbReference type="NCBI Taxonomy" id="100452"/>
    <lineage>
        <taxon>Eukaryota</taxon>
        <taxon>Metazoa</taxon>
        <taxon>Spiralia</taxon>
        <taxon>Lophotrochozoa</taxon>
        <taxon>Mollusca</taxon>
        <taxon>Gastropoda</taxon>
        <taxon>Heterobranchia</taxon>
        <taxon>Euthyneura</taxon>
        <taxon>Panpulmonata</taxon>
        <taxon>Eupulmonata</taxon>
        <taxon>Stylommatophora</taxon>
        <taxon>Helicina</taxon>
        <taxon>Helicoidea</taxon>
        <taxon>Geomitridae</taxon>
        <taxon>Candidula</taxon>
    </lineage>
</organism>
<dbReference type="GO" id="GO:0008289">
    <property type="term" value="F:lipid binding"/>
    <property type="evidence" value="ECO:0007669"/>
    <property type="project" value="InterPro"/>
</dbReference>
<dbReference type="Proteomes" id="UP000678393">
    <property type="component" value="Unassembled WGS sequence"/>
</dbReference>
<accession>A0A8S3ZZ98</accession>
<dbReference type="PANTHER" id="PTHR19308:SF14">
    <property type="entry name" value="START DOMAIN-CONTAINING PROTEIN"/>
    <property type="match status" value="1"/>
</dbReference>
<dbReference type="PANTHER" id="PTHR19308">
    <property type="entry name" value="PHOSPHATIDYLCHOLINE TRANSFER PROTEIN"/>
    <property type="match status" value="1"/>
</dbReference>
<name>A0A8S3ZZ98_9EUPU</name>